<evidence type="ECO:0000313" key="2">
    <source>
        <dbReference type="EMBL" id="KAG6585686.1"/>
    </source>
</evidence>
<accession>A0AAV6MRH4</accession>
<protein>
    <recommendedName>
        <fullName evidence="4">Secreted protein</fullName>
    </recommendedName>
</protein>
<comment type="caution">
    <text evidence="2">The sequence shown here is derived from an EMBL/GenBank/DDBJ whole genome shotgun (WGS) entry which is preliminary data.</text>
</comment>
<keyword evidence="3" id="KW-1185">Reference proteome</keyword>
<sequence>MKRCCVGVLAVMILLAMVFVHVDCRVLTSMGDTRAVMGTGREHVGKGNTTEFVRFGGGRKGRWAFKHTSGPSKRGPGH</sequence>
<proteinExistence type="predicted"/>
<evidence type="ECO:0008006" key="4">
    <source>
        <dbReference type="Google" id="ProtNLM"/>
    </source>
</evidence>
<feature type="chain" id="PRO_5043820697" description="Secreted protein" evidence="1">
    <location>
        <begin position="25"/>
        <end position="78"/>
    </location>
</feature>
<dbReference type="AlphaFoldDB" id="A0AAV6MRH4"/>
<organism evidence="2 3">
    <name type="scientific">Cucurbita argyrosperma subsp. sororia</name>
    <dbReference type="NCBI Taxonomy" id="37648"/>
    <lineage>
        <taxon>Eukaryota</taxon>
        <taxon>Viridiplantae</taxon>
        <taxon>Streptophyta</taxon>
        <taxon>Embryophyta</taxon>
        <taxon>Tracheophyta</taxon>
        <taxon>Spermatophyta</taxon>
        <taxon>Magnoliopsida</taxon>
        <taxon>eudicotyledons</taxon>
        <taxon>Gunneridae</taxon>
        <taxon>Pentapetalae</taxon>
        <taxon>rosids</taxon>
        <taxon>fabids</taxon>
        <taxon>Cucurbitales</taxon>
        <taxon>Cucurbitaceae</taxon>
        <taxon>Cucurbiteae</taxon>
        <taxon>Cucurbita</taxon>
    </lineage>
</organism>
<keyword evidence="1" id="KW-0732">Signal</keyword>
<dbReference type="Proteomes" id="UP000685013">
    <property type="component" value="Chromosome 12"/>
</dbReference>
<gene>
    <name evidence="2" type="ORF">SDJN03_18419</name>
</gene>
<feature type="signal peptide" evidence="1">
    <location>
        <begin position="1"/>
        <end position="24"/>
    </location>
</feature>
<feature type="non-terminal residue" evidence="2">
    <location>
        <position position="1"/>
    </location>
</feature>
<dbReference type="EMBL" id="JAGKQH010000012">
    <property type="protein sequence ID" value="KAG6585686.1"/>
    <property type="molecule type" value="Genomic_DNA"/>
</dbReference>
<evidence type="ECO:0000256" key="1">
    <source>
        <dbReference type="SAM" id="SignalP"/>
    </source>
</evidence>
<reference evidence="2 3" key="1">
    <citation type="journal article" date="2021" name="Hortic Res">
        <title>The domestication of Cucurbita argyrosperma as revealed by the genome of its wild relative.</title>
        <authorList>
            <person name="Barrera-Redondo J."/>
            <person name="Sanchez-de la Vega G."/>
            <person name="Aguirre-Liguori J.A."/>
            <person name="Castellanos-Morales G."/>
            <person name="Gutierrez-Guerrero Y.T."/>
            <person name="Aguirre-Dugua X."/>
            <person name="Aguirre-Planter E."/>
            <person name="Tenaillon M.I."/>
            <person name="Lira-Saade R."/>
            <person name="Eguiarte L.E."/>
        </authorList>
    </citation>
    <scope>NUCLEOTIDE SEQUENCE [LARGE SCALE GENOMIC DNA]</scope>
    <source>
        <strain evidence="2">JBR-2021</strain>
    </source>
</reference>
<name>A0AAV6MRH4_9ROSI</name>
<evidence type="ECO:0000313" key="3">
    <source>
        <dbReference type="Proteomes" id="UP000685013"/>
    </source>
</evidence>